<dbReference type="Pfam" id="PF13976">
    <property type="entry name" value="gag_pre-integrs"/>
    <property type="match status" value="1"/>
</dbReference>
<dbReference type="SMART" id="SM00343">
    <property type="entry name" value="ZnF_C2HC"/>
    <property type="match status" value="1"/>
</dbReference>
<keyword evidence="5" id="KW-0863">Zinc-finger</keyword>
<dbReference type="InterPro" id="IPR001584">
    <property type="entry name" value="Integrase_cat-core"/>
</dbReference>
<keyword evidence="5" id="KW-0862">Zinc</keyword>
<dbReference type="Gene3D" id="3.30.420.10">
    <property type="entry name" value="Ribonuclease H-like superfamily/Ribonuclease H"/>
    <property type="match status" value="1"/>
</dbReference>
<dbReference type="InterPro" id="IPR054722">
    <property type="entry name" value="PolX-like_BBD"/>
</dbReference>
<dbReference type="SUPFAM" id="SSF57756">
    <property type="entry name" value="Retrovirus zinc finger-like domains"/>
    <property type="match status" value="1"/>
</dbReference>
<feature type="compositionally biased region" description="Basic and acidic residues" evidence="6">
    <location>
        <begin position="642"/>
        <end position="668"/>
    </location>
</feature>
<dbReference type="GO" id="GO:0006508">
    <property type="term" value="P:proteolysis"/>
    <property type="evidence" value="ECO:0007669"/>
    <property type="project" value="UniProtKB-KW"/>
</dbReference>
<dbReference type="InterPro" id="IPR001878">
    <property type="entry name" value="Znf_CCHC"/>
</dbReference>
<dbReference type="InterPro" id="IPR012337">
    <property type="entry name" value="RNaseH-like_sf"/>
</dbReference>
<reference evidence="9 10" key="1">
    <citation type="journal article" date="2018" name="PLoS Genet.">
        <title>Population sequencing reveals clonal diversity and ancestral inbreeding in the grapevine cultivar Chardonnay.</title>
        <authorList>
            <person name="Roach M.J."/>
            <person name="Johnson D.L."/>
            <person name="Bohlmann J."/>
            <person name="van Vuuren H.J."/>
            <person name="Jones S.J."/>
            <person name="Pretorius I.S."/>
            <person name="Schmidt S.A."/>
            <person name="Borneman A.R."/>
        </authorList>
    </citation>
    <scope>NUCLEOTIDE SEQUENCE [LARGE SCALE GENOMIC DNA]</scope>
    <source>
        <strain evidence="10">cv. Chardonnay</strain>
        <tissue evidence="9">Leaf</tissue>
    </source>
</reference>
<dbReference type="GO" id="GO:0004190">
    <property type="term" value="F:aspartic-type endopeptidase activity"/>
    <property type="evidence" value="ECO:0007669"/>
    <property type="project" value="UniProtKB-KW"/>
</dbReference>
<dbReference type="AlphaFoldDB" id="A0A438IR25"/>
<dbReference type="InterPro" id="IPR057670">
    <property type="entry name" value="SH3_retrovirus"/>
</dbReference>
<evidence type="ECO:0000259" key="8">
    <source>
        <dbReference type="PROSITE" id="PS50994"/>
    </source>
</evidence>
<dbReference type="InterPro" id="IPR036397">
    <property type="entry name" value="RNaseH_sf"/>
</dbReference>
<sequence length="1205" mass="137328">MGTAKFDVERFTGKNDFGLWRLKMRALLVQQGLHDALLGEKNLPSTMQEKKKIKLLEKAHSAIILSLGDTVLREVAKAESTAEVWLKLESLYMTKSLANRLHKKIKLYTFKMTPGMSIEEHLDHFNKIILDLENIDITISDEDKAILLLTSLDAFYTNMKDAIMYGRDSLTFDEGKNSKSRSKSKTKKFKCFICHKEGHFKKDCPDRRQNTIKKTVNECDAAVILDGYDSAEVLNVAEVDSGKEWILDSGCSFHMCPIKAWFEDFKEADGGYVLLGNNKHCKILGTGTVRIKHYDGIERVLEDVRYIPELKRNLISLGMLDKSGYTFKSEPNSLRVARGSLTVMKETIKNGLYTLIGQTVIDKASTVLKEDVGTTKLWHQRLGHMSHKGLQELEKQGVLGNYKLTDLPFCEHCVFGKATRVKFAKAIHETQNQLDYIHSDLWGPSRVPSIGGASRKVKKLRTDNGLEFLSNDFNSFCQKEGIATHRTVRYTPQQNGLAERMNRTILERMRCMLSSSGLSKVFWAEAADTVVHLINRSPSSALQFKTPQEKWTGKATNYQHLKVFGCTAYVHTKTDKLEPRAVKCIFLGYPKGVKGYKLWIETQGKGNCIISRDVTFNEQDMSKQTPAKDVEGSDQLQFEVEHETLQPEKSKETSSKTAQEEIVHERQNEPTQGLKSYNLVRDRQKRQVKPPKRYGQVEMTTFALSVAEEIVDMEPKTYQEAINSNEVDQWVKAIKEEMDSLRKNETWELVTKPKDRKVVGSKWVFKRKQGTLGNEAPRYKARLVAKGFSQKEGVDYNEIFSPVVKHSSIRLLLAFVAHEDLELDQLDVKTAFLHGELDELIYMQWYKRFDKYMLDIGFNRSSHDGCVYFKLTEDNMVYLLLYVDDMLVACKEKRHLEQVKEMLKAEFEMKDLGSAKRILGMEIERDRSKRVLRLSQNSYISKVLSRFEMNNVKTVSTSLGQHFRLSITQAPETHEEKRFMERIPYASMVGSVMYTMVCSRPDLAYAVSMISRYMSCPGKPHWQAIKWLFQYLAGTRSLGLVYGGNSQLGTQLQGFVDADYAGNIDTKKSLTGYVFIVFGGAVSWKANLQSVVALSTTEAEYMAMTEAVKETIWLKGITEESAMNRGKVVVYCDNQSAIHLAKNQSFHERSKHIELRLHFVRDIIAAGEIGVGKVPTKDNPSDMLTKSLNVTKFKHCLNLINMGDC</sequence>
<name>A0A438IR25_VITVI</name>
<dbReference type="PANTHER" id="PTHR42648:SF28">
    <property type="entry name" value="TRANSPOSON-ENCODED PROTEIN WITH RIBONUCLEASE H-LIKE AND RETROVIRUS ZINC FINGER-LIKE DOMAINS"/>
    <property type="match status" value="1"/>
</dbReference>
<dbReference type="Pfam" id="PF07727">
    <property type="entry name" value="RVT_2"/>
    <property type="match status" value="2"/>
</dbReference>
<dbReference type="GO" id="GO:0015074">
    <property type="term" value="P:DNA integration"/>
    <property type="evidence" value="ECO:0007669"/>
    <property type="project" value="InterPro"/>
</dbReference>
<organism evidence="9 10">
    <name type="scientific">Vitis vinifera</name>
    <name type="common">Grape</name>
    <dbReference type="NCBI Taxonomy" id="29760"/>
    <lineage>
        <taxon>Eukaryota</taxon>
        <taxon>Viridiplantae</taxon>
        <taxon>Streptophyta</taxon>
        <taxon>Embryophyta</taxon>
        <taxon>Tracheophyta</taxon>
        <taxon>Spermatophyta</taxon>
        <taxon>Magnoliopsida</taxon>
        <taxon>eudicotyledons</taxon>
        <taxon>Gunneridae</taxon>
        <taxon>Pentapetalae</taxon>
        <taxon>rosids</taxon>
        <taxon>Vitales</taxon>
        <taxon>Vitaceae</taxon>
        <taxon>Viteae</taxon>
        <taxon>Vitis</taxon>
    </lineage>
</organism>
<protein>
    <submittedName>
        <fullName evidence="9">Retrovirus-related Pol polyprotein from transposon TNT 1-94</fullName>
    </submittedName>
</protein>
<dbReference type="Pfam" id="PF22936">
    <property type="entry name" value="Pol_BBD"/>
    <property type="match status" value="1"/>
</dbReference>
<evidence type="ECO:0000256" key="2">
    <source>
        <dbReference type="ARBA" id="ARBA00022723"/>
    </source>
</evidence>
<evidence type="ECO:0000313" key="10">
    <source>
        <dbReference type="Proteomes" id="UP000288805"/>
    </source>
</evidence>
<evidence type="ECO:0000256" key="3">
    <source>
        <dbReference type="ARBA" id="ARBA00022750"/>
    </source>
</evidence>
<dbReference type="PANTHER" id="PTHR42648">
    <property type="entry name" value="TRANSPOSASE, PUTATIVE-RELATED"/>
    <property type="match status" value="1"/>
</dbReference>
<evidence type="ECO:0000313" key="9">
    <source>
        <dbReference type="EMBL" id="RVW99173.1"/>
    </source>
</evidence>
<dbReference type="Gene3D" id="4.10.60.10">
    <property type="entry name" value="Zinc finger, CCHC-type"/>
    <property type="match status" value="1"/>
</dbReference>
<dbReference type="GO" id="GO:0003676">
    <property type="term" value="F:nucleic acid binding"/>
    <property type="evidence" value="ECO:0007669"/>
    <property type="project" value="InterPro"/>
</dbReference>
<keyword evidence="3" id="KW-0064">Aspartyl protease</keyword>
<dbReference type="SUPFAM" id="SSF56672">
    <property type="entry name" value="DNA/RNA polymerases"/>
    <property type="match status" value="1"/>
</dbReference>
<comment type="caution">
    <text evidence="9">The sequence shown here is derived from an EMBL/GenBank/DDBJ whole genome shotgun (WGS) entry which is preliminary data.</text>
</comment>
<evidence type="ECO:0000256" key="5">
    <source>
        <dbReference type="PROSITE-ProRule" id="PRU00047"/>
    </source>
</evidence>
<evidence type="ECO:0000256" key="4">
    <source>
        <dbReference type="ARBA" id="ARBA00022801"/>
    </source>
</evidence>
<evidence type="ECO:0000256" key="1">
    <source>
        <dbReference type="ARBA" id="ARBA00022670"/>
    </source>
</evidence>
<dbReference type="EMBL" id="QGNW01000089">
    <property type="protein sequence ID" value="RVW99173.1"/>
    <property type="molecule type" value="Genomic_DNA"/>
</dbReference>
<feature type="region of interest" description="Disordered" evidence="6">
    <location>
        <begin position="642"/>
        <end position="677"/>
    </location>
</feature>
<dbReference type="InterPro" id="IPR043502">
    <property type="entry name" value="DNA/RNA_pol_sf"/>
</dbReference>
<keyword evidence="1" id="KW-0645">Protease</keyword>
<dbReference type="InterPro" id="IPR039537">
    <property type="entry name" value="Retrotran_Ty1/copia-like"/>
</dbReference>
<keyword evidence="2" id="KW-0479">Metal-binding</keyword>
<dbReference type="InterPro" id="IPR025724">
    <property type="entry name" value="GAG-pre-integrase_dom"/>
</dbReference>
<dbReference type="CDD" id="cd09272">
    <property type="entry name" value="RNase_HI_RT_Ty1"/>
    <property type="match status" value="1"/>
</dbReference>
<dbReference type="PROSITE" id="PS50994">
    <property type="entry name" value="INTEGRASE"/>
    <property type="match status" value="1"/>
</dbReference>
<accession>A0A438IR25</accession>
<dbReference type="Pfam" id="PF25597">
    <property type="entry name" value="SH3_retrovirus"/>
    <property type="match status" value="1"/>
</dbReference>
<dbReference type="InterPro" id="IPR013103">
    <property type="entry name" value="RVT_2"/>
</dbReference>
<gene>
    <name evidence="9" type="primary">POLX_2664</name>
    <name evidence="9" type="ORF">CK203_019055</name>
</gene>
<dbReference type="InterPro" id="IPR036875">
    <property type="entry name" value="Znf_CCHC_sf"/>
</dbReference>
<dbReference type="GO" id="GO:0008270">
    <property type="term" value="F:zinc ion binding"/>
    <property type="evidence" value="ECO:0007669"/>
    <property type="project" value="UniProtKB-KW"/>
</dbReference>
<dbReference type="Pfam" id="PF14223">
    <property type="entry name" value="Retrotran_gag_2"/>
    <property type="match status" value="1"/>
</dbReference>
<proteinExistence type="predicted"/>
<dbReference type="PROSITE" id="PS50158">
    <property type="entry name" value="ZF_CCHC"/>
    <property type="match status" value="1"/>
</dbReference>
<dbReference type="Proteomes" id="UP000288805">
    <property type="component" value="Unassembled WGS sequence"/>
</dbReference>
<keyword evidence="4" id="KW-0378">Hydrolase</keyword>
<dbReference type="SUPFAM" id="SSF53098">
    <property type="entry name" value="Ribonuclease H-like"/>
    <property type="match status" value="1"/>
</dbReference>
<evidence type="ECO:0000256" key="6">
    <source>
        <dbReference type="SAM" id="MobiDB-lite"/>
    </source>
</evidence>
<evidence type="ECO:0000259" key="7">
    <source>
        <dbReference type="PROSITE" id="PS50158"/>
    </source>
</evidence>
<feature type="domain" description="Integrase catalytic" evidence="8">
    <location>
        <begin position="458"/>
        <end position="555"/>
    </location>
</feature>
<feature type="domain" description="CCHC-type" evidence="7">
    <location>
        <begin position="190"/>
        <end position="206"/>
    </location>
</feature>